<dbReference type="CDD" id="cd02258">
    <property type="entry name" value="Peptidase_C25_N"/>
    <property type="match status" value="1"/>
</dbReference>
<dbReference type="Gene3D" id="2.60.40.4070">
    <property type="match status" value="1"/>
</dbReference>
<evidence type="ECO:0000256" key="2">
    <source>
        <dbReference type="SAM" id="SignalP"/>
    </source>
</evidence>
<dbReference type="Gene3D" id="2.60.40.10">
    <property type="entry name" value="Immunoglobulins"/>
    <property type="match status" value="1"/>
</dbReference>
<dbReference type="Gene3D" id="3.40.50.1460">
    <property type="match status" value="1"/>
</dbReference>
<sequence length="1689" mass="187409">MINFTPKKQICFALFFILFGLLSGAAQAQTNFGNEWIRFDQPYYKIKVINTGLHRLSYGYLDSLGLASVNPKHLQLFRRGQEVAIYVAGQADDRLDQQDYVEFFGERNNGALDAELYKNPAHQVHQLYSLYTDTASYFLTVSPQGGKRMREINPAIEGRTPEPYHLQKIVQADAPGGNLTTYYPGKKYGENTLPWMDAGEGNIPNTSRFEKTYNINSITDIEPSGPKPYLKYVAYARGNITHNFAIRVTNTTNITREIARHVLVGDGHVSAGSVLEFSDISGGRVAVKSLPDAHETIENQISVALSVLTFPQKSIYKATPIFVYTDSTKSTNPYYEFSGLSGAAVPASVVAYDVTDPANIIRIAGYNVNGKRGFAVDAEDRRSHKLLLTDISRTFKPAGKKSKVEFKQIDPTAYDYLIVSNKRFLTAPEQYVAYRASAAGGGYKPLVVMIDDLIDQFHYGEYSAVAIRKFSEFMLTSGAPKHLLLMGKGITVNKGNFRSATVRALDFVPAGGVPASDILFTADFRNNSYHPRISTGRITATKPDDILNYLQKIKEHEQLSQTEAWRKNILQLGGGSRPDEIARIGSYLTGYRLQAEGPLLGAYVTEKYRQNVSEVVESVDVSKEINAGVSLVTFFGHSSPGTTDLDIGYVSKNLDYKNEGKYPVILMNGCSAGDAFLPNSVSFGEDWLLTPRKGAINMIAHVESGYDKYLDIYSKNFYATAFQEQAHYGKPIGEVQIETIRKVAKSTPTNTATTEGGITTAMLLEMVMQGDPAVRMYTPDKPDYTFNGNTLEVKTDKNEPVTASSPKLNIKVKVDNRGKALPDEVTVKIKRTLSDNSIIESEPIKVGAILKKTILELPVNNEGINAAGMNKFEIVLDSPNAFDEFDENNNTGNFEFYFPVSGLTAITPADNGIVTESNVKIITQSTQLDESRLGYHFEVDTIKTFKSGAKQTYTTGNVQMPTWELNLASVNGSIDSTVYYWRARFQNYAVGEDTVWAGGSFRLIKNGQHGWSQSHHDQFITNTSEKVERAERTEDKWQFSPLRVEIGVKTVGSGLKFSSPTHGIFFQNRMELLPPCGDPTVTSNPIFYMMVVNDKTLEAVSNLVPQVACAYYPIVYQFVIALDSKGAPTAAGRTSLARMEEFLNTVPEGYHVIGMSLNKVAFQSFPVSLKEAFGRIGASKINDVKDGYPYGIVGRKGSAPGTAQEMTAILDPALPAPTSQEINLKVNLLSKQTQGTITSTLIGPALKWGTLYHNIERYKAGNDSYTLDLIGVDADGKQTLLQQDIKNKALDLSNIDAKKYPALQLRAALADTEERTAPQLKQWFVYYDAAPEGVVRPDLVKADEQTITEQARSGSIKVPMAFENISGTAFQDSITVQVTVSGDDLPAEMKTFKIKAAAAKEVVYFDYSMSTLGLTGNYKLSYYVNPRILAEQQYFNNIYEVSFKVDGTTHPVLDVAFDGVHIMDGELISPKPVISITVRDENRHKFLKDPSTMSVVMVRKDEDGQEEKEEISLVNNPQEVQFFPADEKNDFRLEYKPKVLANGKYMLVVQAKDVTGKASGLSPYQIGFEVVNEASVTNFYPYPNPFSSKTQFIFTLTGQQIPENMKIQIMTVTGKVVKEIMKEELGPLRIGNNKTEYAWDGTDTYGDKLANGVYLYRVVMSKVDEEMKHRNSRGDKAFKNGYGKLYILR</sequence>
<dbReference type="GO" id="GO:0006508">
    <property type="term" value="P:proteolysis"/>
    <property type="evidence" value="ECO:0007669"/>
    <property type="project" value="InterPro"/>
</dbReference>
<feature type="chain" id="PRO_5016941878" description="Gingipain domain-containing protein" evidence="2">
    <location>
        <begin position="29"/>
        <end position="1689"/>
    </location>
</feature>
<dbReference type="GO" id="GO:0008234">
    <property type="term" value="F:cysteine-type peptidase activity"/>
    <property type="evidence" value="ECO:0007669"/>
    <property type="project" value="InterPro"/>
</dbReference>
<proteinExistence type="predicted"/>
<organism evidence="4 5">
    <name type="scientific">Pontibacter arcticus</name>
    <dbReference type="NCBI Taxonomy" id="2080288"/>
    <lineage>
        <taxon>Bacteria</taxon>
        <taxon>Pseudomonadati</taxon>
        <taxon>Bacteroidota</taxon>
        <taxon>Cytophagia</taxon>
        <taxon>Cytophagales</taxon>
        <taxon>Hymenobacteraceae</taxon>
        <taxon>Pontibacter</taxon>
    </lineage>
</organism>
<dbReference type="InterPro" id="IPR029030">
    <property type="entry name" value="Caspase-like_dom_sf"/>
</dbReference>
<protein>
    <recommendedName>
        <fullName evidence="3">Gingipain domain-containing protein</fullName>
    </recommendedName>
</protein>
<dbReference type="EMBL" id="QMDV01000004">
    <property type="protein sequence ID" value="RAU81635.1"/>
    <property type="molecule type" value="Genomic_DNA"/>
</dbReference>
<dbReference type="Proteomes" id="UP000251692">
    <property type="component" value="Unassembled WGS sequence"/>
</dbReference>
<dbReference type="InterPro" id="IPR013783">
    <property type="entry name" value="Ig-like_fold"/>
</dbReference>
<keyword evidence="5" id="KW-1185">Reference proteome</keyword>
<dbReference type="SUPFAM" id="SSF52129">
    <property type="entry name" value="Caspase-like"/>
    <property type="match status" value="1"/>
</dbReference>
<reference evidence="4 5" key="2">
    <citation type="submission" date="2018-07" db="EMBL/GenBank/DDBJ databases">
        <title>Pontibacter sp. 2b14 genomic sequence and assembly.</title>
        <authorList>
            <person name="Du Z.-J."/>
        </authorList>
    </citation>
    <scope>NUCLEOTIDE SEQUENCE [LARGE SCALE GENOMIC DNA]</scope>
    <source>
        <strain evidence="4 5">2b14</strain>
    </source>
</reference>
<evidence type="ECO:0000313" key="4">
    <source>
        <dbReference type="EMBL" id="RAU81635.1"/>
    </source>
</evidence>
<evidence type="ECO:0000313" key="5">
    <source>
        <dbReference type="Proteomes" id="UP000251692"/>
    </source>
</evidence>
<evidence type="ECO:0000256" key="1">
    <source>
        <dbReference type="ARBA" id="ARBA00022729"/>
    </source>
</evidence>
<dbReference type="Pfam" id="PF01364">
    <property type="entry name" value="Peptidase_C25"/>
    <property type="match status" value="1"/>
</dbReference>
<comment type="caution">
    <text evidence="4">The sequence shown here is derived from an EMBL/GenBank/DDBJ whole genome shotgun (WGS) entry which is preliminary data.</text>
</comment>
<dbReference type="InterPro" id="IPR029031">
    <property type="entry name" value="Gingipain_N_sf"/>
</dbReference>
<feature type="domain" description="Gingipain" evidence="3">
    <location>
        <begin position="416"/>
        <end position="776"/>
    </location>
</feature>
<accession>A0A364RBJ6</accession>
<dbReference type="Gene3D" id="3.40.50.10390">
    <property type="entry name" value="Gingipain r, domain 1"/>
    <property type="match status" value="1"/>
</dbReference>
<reference evidence="4 5" key="1">
    <citation type="submission" date="2018-06" db="EMBL/GenBank/DDBJ databases">
        <authorList>
            <person name="Liu Z.-W."/>
        </authorList>
    </citation>
    <scope>NUCLEOTIDE SEQUENCE [LARGE SCALE GENOMIC DNA]</scope>
    <source>
        <strain evidence="4 5">2b14</strain>
    </source>
</reference>
<gene>
    <name evidence="4" type="ORF">DP923_13030</name>
</gene>
<feature type="signal peptide" evidence="2">
    <location>
        <begin position="1"/>
        <end position="28"/>
    </location>
</feature>
<dbReference type="OrthoDB" id="9757650at2"/>
<keyword evidence="1 2" id="KW-0732">Signal</keyword>
<dbReference type="InterPro" id="IPR001769">
    <property type="entry name" value="Gingipain"/>
</dbReference>
<dbReference type="RefSeq" id="WP_112306315.1">
    <property type="nucleotide sequence ID" value="NZ_QMDV01000004.1"/>
</dbReference>
<evidence type="ECO:0000259" key="3">
    <source>
        <dbReference type="Pfam" id="PF01364"/>
    </source>
</evidence>
<name>A0A364RBJ6_9BACT</name>